<organism evidence="1 2">
    <name type="scientific">Lactuca sativa</name>
    <name type="common">Garden lettuce</name>
    <dbReference type="NCBI Taxonomy" id="4236"/>
    <lineage>
        <taxon>Eukaryota</taxon>
        <taxon>Viridiplantae</taxon>
        <taxon>Streptophyta</taxon>
        <taxon>Embryophyta</taxon>
        <taxon>Tracheophyta</taxon>
        <taxon>Spermatophyta</taxon>
        <taxon>Magnoliopsida</taxon>
        <taxon>eudicotyledons</taxon>
        <taxon>Gunneridae</taxon>
        <taxon>Pentapetalae</taxon>
        <taxon>asterids</taxon>
        <taxon>campanulids</taxon>
        <taxon>Asterales</taxon>
        <taxon>Asteraceae</taxon>
        <taxon>Cichorioideae</taxon>
        <taxon>Cichorieae</taxon>
        <taxon>Lactucinae</taxon>
        <taxon>Lactuca</taxon>
    </lineage>
</organism>
<reference evidence="1 2" key="1">
    <citation type="journal article" date="2017" name="Nat. Commun.">
        <title>Genome assembly with in vitro proximity ligation data and whole-genome triplication in lettuce.</title>
        <authorList>
            <person name="Reyes-Chin-Wo S."/>
            <person name="Wang Z."/>
            <person name="Yang X."/>
            <person name="Kozik A."/>
            <person name="Arikit S."/>
            <person name="Song C."/>
            <person name="Xia L."/>
            <person name="Froenicke L."/>
            <person name="Lavelle D.O."/>
            <person name="Truco M.J."/>
            <person name="Xia R."/>
            <person name="Zhu S."/>
            <person name="Xu C."/>
            <person name="Xu H."/>
            <person name="Xu X."/>
            <person name="Cox K."/>
            <person name="Korf I."/>
            <person name="Meyers B.C."/>
            <person name="Michelmore R.W."/>
        </authorList>
    </citation>
    <scope>NUCLEOTIDE SEQUENCE [LARGE SCALE GENOMIC DNA]</scope>
    <source>
        <strain evidence="2">cv. Salinas</strain>
        <tissue evidence="1">Seedlings</tissue>
    </source>
</reference>
<dbReference type="EMBL" id="NBSK02000004">
    <property type="protein sequence ID" value="KAJ0212483.1"/>
    <property type="molecule type" value="Genomic_DNA"/>
</dbReference>
<keyword evidence="2" id="KW-1185">Reference proteome</keyword>
<name>A0A9R1VXX7_LACSA</name>
<protein>
    <submittedName>
        <fullName evidence="1">Uncharacterized protein</fullName>
    </submittedName>
</protein>
<evidence type="ECO:0000313" key="2">
    <source>
        <dbReference type="Proteomes" id="UP000235145"/>
    </source>
</evidence>
<accession>A0A9R1VXX7</accession>
<dbReference type="Proteomes" id="UP000235145">
    <property type="component" value="Unassembled WGS sequence"/>
</dbReference>
<evidence type="ECO:0000313" key="1">
    <source>
        <dbReference type="EMBL" id="KAJ0212483.1"/>
    </source>
</evidence>
<gene>
    <name evidence="1" type="ORF">LSAT_V11C400189960</name>
</gene>
<proteinExistence type="predicted"/>
<sequence>MNGRLIWEFTYKKLRSLVDNIEDHLKPNSARINSRHTYTLQGFVYAFKIWIFETFPNSSIVGSPLSGVIPQAVVYARCNMPFIK</sequence>
<comment type="caution">
    <text evidence="1">The sequence shown here is derived from an EMBL/GenBank/DDBJ whole genome shotgun (WGS) entry which is preliminary data.</text>
</comment>
<dbReference type="AlphaFoldDB" id="A0A9R1VXX7"/>